<keyword evidence="4" id="KW-0659">Purine metabolism</keyword>
<dbReference type="EMBL" id="WHOD01000013">
    <property type="protein sequence ID" value="NOU92209.1"/>
    <property type="molecule type" value="Genomic_DNA"/>
</dbReference>
<evidence type="ECO:0000256" key="7">
    <source>
        <dbReference type="ARBA" id="ARBA00023239"/>
    </source>
</evidence>
<dbReference type="InterPro" id="IPR002042">
    <property type="entry name" value="Uricase"/>
</dbReference>
<dbReference type="InterPro" id="IPR018020">
    <property type="entry name" value="OHCU_decarboxylase"/>
</dbReference>
<sequence>MKSFTINDLNRMNQSPFIKTLGDIFEHSPWVAEGAWSSRPFADKEQLHAAMVDVVEQAPEDMKLKLIRAHPDLGGRLQMSPLSVNEQRRSGLSDLTAEQYEEFHACNTEYTHKFGFPFIIAVSGKSKEMILEAMKYRITLDQEAEKQAALKQIADITRFRINDLIITNNGGDQPMENFTNKRTMHYGKGDVLVYRTFVKPLRVQPVPESTYIGTDNVVFALNVKISVWADILLTSFTEGDNTSVVATDSMKNFILRHTADFTGNTVEAYLRDMATLFMDKYTHLTGIELSAERIPFDPVKVPSGGDFFTDSGLVFRHSRNESGVFTFKMERGEAGYEVLGHSALLSNLHLIKVKGSMFAGFVRDEYTTLPESFDRPLYIYLNIGWEYADYEDAVSEGEVKYVAAEQISDITHTLFHQLNSPSIQKLIYDIGLRILERFPQLGKVWFESNNRTWETIVENVPGSEGRVYTEPRPPYGFQGFSLTQSDLAEARNLLEAAASAELK</sequence>
<organism evidence="9 10">
    <name type="scientific">Paenibacillus foliorum</name>
    <dbReference type="NCBI Taxonomy" id="2654974"/>
    <lineage>
        <taxon>Bacteria</taxon>
        <taxon>Bacillati</taxon>
        <taxon>Bacillota</taxon>
        <taxon>Bacilli</taxon>
        <taxon>Bacillales</taxon>
        <taxon>Paenibacillaceae</taxon>
        <taxon>Paenibacillus</taxon>
    </lineage>
</organism>
<evidence type="ECO:0000313" key="10">
    <source>
        <dbReference type="Proteomes" id="UP000641588"/>
    </source>
</evidence>
<proteinExistence type="predicted"/>
<dbReference type="SUPFAM" id="SSF158694">
    <property type="entry name" value="UraD-Like"/>
    <property type="match status" value="1"/>
</dbReference>
<dbReference type="SUPFAM" id="SSF55620">
    <property type="entry name" value="Tetrahydrobiopterin biosynthesis enzymes-like"/>
    <property type="match status" value="2"/>
</dbReference>
<keyword evidence="10" id="KW-1185">Reference proteome</keyword>
<comment type="pathway">
    <text evidence="3">Purine metabolism; urate degradation; (S)-allantoin from urate: step 1/3.</text>
</comment>
<dbReference type="GO" id="GO:0019628">
    <property type="term" value="P:urate catabolic process"/>
    <property type="evidence" value="ECO:0007669"/>
    <property type="project" value="TreeGrafter"/>
</dbReference>
<comment type="pathway">
    <text evidence="2">Purine metabolism; urate degradation; (S)-allantoin from urate: step 3/3.</text>
</comment>
<evidence type="ECO:0000256" key="3">
    <source>
        <dbReference type="ARBA" id="ARBA00004831"/>
    </source>
</evidence>
<dbReference type="PANTHER" id="PTHR43466">
    <property type="entry name" value="2-OXO-4-HYDROXY-4-CARBOXY-5-UREIDOIMIDAZOLINE DECARBOXYLASE-RELATED"/>
    <property type="match status" value="1"/>
</dbReference>
<dbReference type="PANTHER" id="PTHR43466:SF1">
    <property type="entry name" value="2-OXO-4-HYDROXY-4-CARBOXY-5-UREIDOIMIDAZOLINE DECARBOXYLASE-RELATED"/>
    <property type="match status" value="1"/>
</dbReference>
<dbReference type="InterPro" id="IPR036778">
    <property type="entry name" value="OHCU_decarboxylase_sf"/>
</dbReference>
<evidence type="ECO:0000259" key="8">
    <source>
        <dbReference type="Pfam" id="PF09349"/>
    </source>
</evidence>
<dbReference type="Pfam" id="PF01014">
    <property type="entry name" value="Uricase"/>
    <property type="match status" value="2"/>
</dbReference>
<dbReference type="Gene3D" id="3.10.270.10">
    <property type="entry name" value="Urate Oxidase"/>
    <property type="match status" value="1"/>
</dbReference>
<evidence type="ECO:0000256" key="6">
    <source>
        <dbReference type="ARBA" id="ARBA00023002"/>
    </source>
</evidence>
<dbReference type="InterPro" id="IPR017580">
    <property type="entry name" value="OHCU_decarboxylase-1"/>
</dbReference>
<evidence type="ECO:0000256" key="1">
    <source>
        <dbReference type="ARBA" id="ARBA00001163"/>
    </source>
</evidence>
<feature type="domain" description="Oxo-4-hydroxy-4-carboxy-5-ureidoimidazoline decarboxylase" evidence="8">
    <location>
        <begin position="10"/>
        <end position="162"/>
    </location>
</feature>
<evidence type="ECO:0000256" key="5">
    <source>
        <dbReference type="ARBA" id="ARBA00022793"/>
    </source>
</evidence>
<dbReference type="Gene3D" id="1.10.3330.10">
    <property type="entry name" value="Oxo-4-hydroxy-4-carboxy-5-ureidoimidazoline decarboxylase"/>
    <property type="match status" value="1"/>
</dbReference>
<name>A0A972GK30_9BACL</name>
<comment type="catalytic activity">
    <reaction evidence="1">
        <text>5-hydroxy-2-oxo-4-ureido-2,5-dihydro-1H-imidazole-5-carboxylate + H(+) = (S)-allantoin + CO2</text>
        <dbReference type="Rhea" id="RHEA:26301"/>
        <dbReference type="ChEBI" id="CHEBI:15378"/>
        <dbReference type="ChEBI" id="CHEBI:15678"/>
        <dbReference type="ChEBI" id="CHEBI:16526"/>
        <dbReference type="ChEBI" id="CHEBI:58639"/>
        <dbReference type="EC" id="4.1.1.97"/>
    </reaction>
</comment>
<dbReference type="Pfam" id="PF09349">
    <property type="entry name" value="OHCU_decarbox"/>
    <property type="match status" value="1"/>
</dbReference>
<accession>A0A972GK30</accession>
<dbReference type="Proteomes" id="UP000641588">
    <property type="component" value="Unassembled WGS sequence"/>
</dbReference>
<evidence type="ECO:0000256" key="4">
    <source>
        <dbReference type="ARBA" id="ARBA00022631"/>
    </source>
</evidence>
<dbReference type="GO" id="GO:0016491">
    <property type="term" value="F:oxidoreductase activity"/>
    <property type="evidence" value="ECO:0007669"/>
    <property type="project" value="UniProtKB-KW"/>
</dbReference>
<evidence type="ECO:0000256" key="2">
    <source>
        <dbReference type="ARBA" id="ARBA00004754"/>
    </source>
</evidence>
<dbReference type="GO" id="GO:0051997">
    <property type="term" value="F:2-oxo-4-hydroxy-4-carboxy-5-ureidoimidazoline decarboxylase activity"/>
    <property type="evidence" value="ECO:0007669"/>
    <property type="project" value="UniProtKB-EC"/>
</dbReference>
<evidence type="ECO:0000313" key="9">
    <source>
        <dbReference type="EMBL" id="NOU92209.1"/>
    </source>
</evidence>
<keyword evidence="6" id="KW-0560">Oxidoreductase</keyword>
<keyword evidence="7" id="KW-0456">Lyase</keyword>
<gene>
    <name evidence="9" type="primary">pucL</name>
    <name evidence="9" type="ORF">GC093_03020</name>
</gene>
<dbReference type="GO" id="GO:0006144">
    <property type="term" value="P:purine nucleobase metabolic process"/>
    <property type="evidence" value="ECO:0007669"/>
    <property type="project" value="UniProtKB-KW"/>
</dbReference>
<dbReference type="RefSeq" id="WP_171650394.1">
    <property type="nucleotide sequence ID" value="NZ_WHOD01000013.1"/>
</dbReference>
<dbReference type="NCBIfam" id="TIGR03164">
    <property type="entry name" value="UHCUDC"/>
    <property type="match status" value="1"/>
</dbReference>
<protein>
    <submittedName>
        <fullName evidence="9">Urate oxidase</fullName>
    </submittedName>
</protein>
<dbReference type="NCBIfam" id="TIGR03383">
    <property type="entry name" value="urate_oxi"/>
    <property type="match status" value="1"/>
</dbReference>
<keyword evidence="5" id="KW-0210">Decarboxylase</keyword>
<comment type="caution">
    <text evidence="9">The sequence shown here is derived from an EMBL/GenBank/DDBJ whole genome shotgun (WGS) entry which is preliminary data.</text>
</comment>
<dbReference type="AlphaFoldDB" id="A0A972GK30"/>
<dbReference type="GO" id="GO:0000255">
    <property type="term" value="P:allantoin metabolic process"/>
    <property type="evidence" value="ECO:0007669"/>
    <property type="project" value="InterPro"/>
</dbReference>
<reference evidence="9" key="1">
    <citation type="submission" date="2019-10" db="EMBL/GenBank/DDBJ databases">
        <title>Description of Paenibacillus glebae sp. nov.</title>
        <authorList>
            <person name="Carlier A."/>
            <person name="Qi S."/>
        </authorList>
    </citation>
    <scope>NUCLEOTIDE SEQUENCE</scope>
    <source>
        <strain evidence="9">LMG 31456</strain>
    </source>
</reference>